<reference evidence="1" key="1">
    <citation type="journal article" date="2014" name="Int. J. Syst. Evol. Microbiol.">
        <title>Complete genome sequence of Corynebacterium casei LMG S-19264T (=DSM 44701T), isolated from a smear-ripened cheese.</title>
        <authorList>
            <consortium name="US DOE Joint Genome Institute (JGI-PGF)"/>
            <person name="Walter F."/>
            <person name="Albersmeier A."/>
            <person name="Kalinowski J."/>
            <person name="Ruckert C."/>
        </authorList>
    </citation>
    <scope>NUCLEOTIDE SEQUENCE</scope>
    <source>
        <strain evidence="1">JCM 3172</strain>
    </source>
</reference>
<accession>A0A918LR63</accession>
<evidence type="ECO:0000313" key="2">
    <source>
        <dbReference type="Proteomes" id="UP000619486"/>
    </source>
</evidence>
<sequence>MATVIVTVGLAFIGYLATYLNGLRLAQRQARLTRVNQQLSDFYGPLFALMEANGRTYDTWSSKYARPDGRDPFRHDTPPTEHELAEWRTWATTVFIPNIQAMRDVVVTKADLLIEEEMPQVLLELCAHVSGYEITAARWAQGNYEEHLSVISFPGRALREYIRDRFTHLKREQARLLGHSGTTSGNRRTGFIGR</sequence>
<dbReference type="RefSeq" id="WP_189202362.1">
    <property type="nucleotide sequence ID" value="NZ_BMQQ01000011.1"/>
</dbReference>
<proteinExistence type="predicted"/>
<name>A0A918LR63_9ACTN</name>
<dbReference type="EMBL" id="BMQQ01000011">
    <property type="protein sequence ID" value="GGT37127.1"/>
    <property type="molecule type" value="Genomic_DNA"/>
</dbReference>
<organism evidence="1 2">
    <name type="scientific">Streptomyces purpureus</name>
    <dbReference type="NCBI Taxonomy" id="1951"/>
    <lineage>
        <taxon>Bacteria</taxon>
        <taxon>Bacillati</taxon>
        <taxon>Actinomycetota</taxon>
        <taxon>Actinomycetes</taxon>
        <taxon>Kitasatosporales</taxon>
        <taxon>Streptomycetaceae</taxon>
        <taxon>Streptomyces</taxon>
    </lineage>
</organism>
<protein>
    <submittedName>
        <fullName evidence="1">Uncharacterized protein</fullName>
    </submittedName>
</protein>
<keyword evidence="2" id="KW-1185">Reference proteome</keyword>
<reference evidence="1" key="2">
    <citation type="submission" date="2020-09" db="EMBL/GenBank/DDBJ databases">
        <authorList>
            <person name="Sun Q."/>
            <person name="Ohkuma M."/>
        </authorList>
    </citation>
    <scope>NUCLEOTIDE SEQUENCE</scope>
    <source>
        <strain evidence="1">JCM 3172</strain>
    </source>
</reference>
<dbReference type="Proteomes" id="UP000619486">
    <property type="component" value="Unassembled WGS sequence"/>
</dbReference>
<comment type="caution">
    <text evidence="1">The sequence shown here is derived from an EMBL/GenBank/DDBJ whole genome shotgun (WGS) entry which is preliminary data.</text>
</comment>
<gene>
    <name evidence="1" type="ORF">GCM10014713_33600</name>
</gene>
<dbReference type="AlphaFoldDB" id="A0A918LR63"/>
<evidence type="ECO:0000313" key="1">
    <source>
        <dbReference type="EMBL" id="GGT37127.1"/>
    </source>
</evidence>